<dbReference type="PANTHER" id="PTHR30237">
    <property type="entry name" value="MURAMOYLTETRAPEPTIDE CARBOXYPEPTIDASE"/>
    <property type="match status" value="1"/>
</dbReference>
<dbReference type="SUPFAM" id="SSF141986">
    <property type="entry name" value="LD-carboxypeptidase A C-terminal domain-like"/>
    <property type="match status" value="1"/>
</dbReference>
<dbReference type="PANTHER" id="PTHR30237:SF2">
    <property type="entry name" value="MUREIN TETRAPEPTIDE CARBOXYPEPTIDASE"/>
    <property type="match status" value="1"/>
</dbReference>
<evidence type="ECO:0000256" key="1">
    <source>
        <dbReference type="ARBA" id="ARBA00010233"/>
    </source>
</evidence>
<dbReference type="InterPro" id="IPR040921">
    <property type="entry name" value="Peptidase_S66C"/>
</dbReference>
<dbReference type="InterPro" id="IPR040449">
    <property type="entry name" value="Peptidase_S66_N"/>
</dbReference>
<feature type="active site" description="Charge relay system" evidence="6">
    <location>
        <position position="221"/>
    </location>
</feature>
<feature type="active site" description="Charge relay system" evidence="6">
    <location>
        <position position="297"/>
    </location>
</feature>
<dbReference type="CDD" id="cd07025">
    <property type="entry name" value="Peptidase_S66"/>
    <property type="match status" value="1"/>
</dbReference>
<dbReference type="Pfam" id="PF02016">
    <property type="entry name" value="Peptidase_S66"/>
    <property type="match status" value="1"/>
</dbReference>
<dbReference type="PIRSF" id="PIRSF028757">
    <property type="entry name" value="LD-carboxypeptidase"/>
    <property type="match status" value="1"/>
</dbReference>
<dbReference type="EMBL" id="PFBV01000005">
    <property type="protein sequence ID" value="PIT88082.1"/>
    <property type="molecule type" value="Genomic_DNA"/>
</dbReference>
<comment type="caution">
    <text evidence="9">The sequence shown here is derived from an EMBL/GenBank/DDBJ whole genome shotgun (WGS) entry which is preliminary data.</text>
</comment>
<evidence type="ECO:0000259" key="7">
    <source>
        <dbReference type="Pfam" id="PF02016"/>
    </source>
</evidence>
<feature type="domain" description="LD-carboxypeptidase N-terminal" evidence="7">
    <location>
        <begin position="26"/>
        <end position="144"/>
    </location>
</feature>
<dbReference type="Pfam" id="PF17676">
    <property type="entry name" value="Peptidase_S66C"/>
    <property type="match status" value="1"/>
</dbReference>
<reference evidence="10" key="1">
    <citation type="submission" date="2017-09" db="EMBL/GenBank/DDBJ databases">
        <title>Depth-based differentiation of microbial function through sediment-hosted aquifers and enrichment of novel symbionts in the deep terrestrial subsurface.</title>
        <authorList>
            <person name="Probst A.J."/>
            <person name="Ladd B."/>
            <person name="Jarett J.K."/>
            <person name="Geller-Mcgrath D.E."/>
            <person name="Sieber C.M.K."/>
            <person name="Emerson J.B."/>
            <person name="Anantharaman K."/>
            <person name="Thomas B.C."/>
            <person name="Malmstrom R."/>
            <person name="Stieglmeier M."/>
            <person name="Klingl A."/>
            <person name="Woyke T."/>
            <person name="Ryan C.M."/>
            <person name="Banfield J.F."/>
        </authorList>
    </citation>
    <scope>NUCLEOTIDE SEQUENCE [LARGE SCALE GENOMIC DNA]</scope>
</reference>
<evidence type="ECO:0000256" key="3">
    <source>
        <dbReference type="ARBA" id="ARBA00022670"/>
    </source>
</evidence>
<dbReference type="InterPro" id="IPR027478">
    <property type="entry name" value="LdcA_N"/>
</dbReference>
<feature type="domain" description="LD-carboxypeptidase C-terminal" evidence="8">
    <location>
        <begin position="190"/>
        <end position="312"/>
    </location>
</feature>
<organism evidence="9 10">
    <name type="scientific">Candidatus Magasanikbacteria bacterium CG10_big_fil_rev_8_21_14_0_10_36_32</name>
    <dbReference type="NCBI Taxonomy" id="1974646"/>
    <lineage>
        <taxon>Bacteria</taxon>
        <taxon>Candidatus Magasanikiibacteriota</taxon>
    </lineage>
</organism>
<evidence type="ECO:0000313" key="10">
    <source>
        <dbReference type="Proteomes" id="UP000231426"/>
    </source>
</evidence>
<dbReference type="GO" id="GO:0004180">
    <property type="term" value="F:carboxypeptidase activity"/>
    <property type="evidence" value="ECO:0007669"/>
    <property type="project" value="UniProtKB-KW"/>
</dbReference>
<comment type="similarity">
    <text evidence="1">Belongs to the peptidase S66 family.</text>
</comment>
<name>A0A2M6W5J1_9BACT</name>
<dbReference type="InterPro" id="IPR029062">
    <property type="entry name" value="Class_I_gatase-like"/>
</dbReference>
<dbReference type="SUPFAM" id="SSF52317">
    <property type="entry name" value="Class I glutamine amidotransferase-like"/>
    <property type="match status" value="1"/>
</dbReference>
<evidence type="ECO:0000313" key="9">
    <source>
        <dbReference type="EMBL" id="PIT88082.1"/>
    </source>
</evidence>
<dbReference type="InterPro" id="IPR003507">
    <property type="entry name" value="S66_fam"/>
</dbReference>
<accession>A0A2M6W5J1</accession>
<protein>
    <submittedName>
        <fullName evidence="9">LD-carboxypeptidase</fullName>
    </submittedName>
</protein>
<sequence length="327" mass="37112">MLRYIIKIEIMTKIIKPIKLKKGDTVGIIAPSEPIIYKQKFRRGVQELKKLGLKVVFSKNIFKRYGGYMAGTPEDRLDDLHSMFKNKKIKAIFAARGGFCCNQLLSLIDWKLIKKNPKIIFGYSDVTVLLNAIYQKTGLVTFHGPNVELSISQWGHYTKKYFSKAVFSDDIVGKIIQLTKWKILKKGKASGRLIGGNLSVLRTLLNTPYNPNWKNTILFWEDTGITCEDLDHFLTHLKLAGVFDKISGMIIGKNNKLNKIEEKSDLNKLLFLSPEKIILEITKKYKFPIISDVDFGHSGEQITIPVGVKATIDTSKKLFSIDENAVN</sequence>
<evidence type="ECO:0000256" key="6">
    <source>
        <dbReference type="PIRSR" id="PIRSR028757-1"/>
    </source>
</evidence>
<dbReference type="AlphaFoldDB" id="A0A2M6W5J1"/>
<keyword evidence="5" id="KW-0720">Serine protease</keyword>
<dbReference type="InterPro" id="IPR027461">
    <property type="entry name" value="Carboxypeptidase_A_C_sf"/>
</dbReference>
<evidence type="ECO:0000256" key="2">
    <source>
        <dbReference type="ARBA" id="ARBA00022645"/>
    </source>
</evidence>
<dbReference type="Gene3D" id="3.50.30.60">
    <property type="entry name" value="LD-carboxypeptidase A C-terminal domain-like"/>
    <property type="match status" value="1"/>
</dbReference>
<evidence type="ECO:0000259" key="8">
    <source>
        <dbReference type="Pfam" id="PF17676"/>
    </source>
</evidence>
<proteinExistence type="inferred from homology"/>
<dbReference type="GO" id="GO:0008236">
    <property type="term" value="F:serine-type peptidase activity"/>
    <property type="evidence" value="ECO:0007669"/>
    <property type="project" value="UniProtKB-KW"/>
</dbReference>
<evidence type="ECO:0000256" key="5">
    <source>
        <dbReference type="ARBA" id="ARBA00022825"/>
    </source>
</evidence>
<dbReference type="Proteomes" id="UP000231426">
    <property type="component" value="Unassembled WGS sequence"/>
</dbReference>
<keyword evidence="3" id="KW-0645">Protease</keyword>
<dbReference type="Gene3D" id="3.40.50.10740">
    <property type="entry name" value="Class I glutamine amidotransferase-like"/>
    <property type="match status" value="1"/>
</dbReference>
<feature type="active site" description="Nucleophile" evidence="6">
    <location>
        <position position="124"/>
    </location>
</feature>
<keyword evidence="4" id="KW-0378">Hydrolase</keyword>
<keyword evidence="2 9" id="KW-0121">Carboxypeptidase</keyword>
<dbReference type="GO" id="GO:0006508">
    <property type="term" value="P:proteolysis"/>
    <property type="evidence" value="ECO:0007669"/>
    <property type="project" value="UniProtKB-KW"/>
</dbReference>
<evidence type="ECO:0000256" key="4">
    <source>
        <dbReference type="ARBA" id="ARBA00022801"/>
    </source>
</evidence>
<gene>
    <name evidence="9" type="ORF">COU29_03650</name>
</gene>